<gene>
    <name evidence="1" type="ORF">PQO03_01630</name>
</gene>
<dbReference type="InterPro" id="IPR011008">
    <property type="entry name" value="Dimeric_a/b-barrel"/>
</dbReference>
<keyword evidence="2" id="KW-1185">Reference proteome</keyword>
<reference evidence="1 2" key="1">
    <citation type="submission" date="2023-02" db="EMBL/GenBank/DDBJ databases">
        <title>Genome sequence of Lentisphaera profundi SAORIC-696.</title>
        <authorList>
            <person name="Kim e."/>
            <person name="Cho J.-C."/>
            <person name="Choi A."/>
            <person name="Kang I."/>
        </authorList>
    </citation>
    <scope>NUCLEOTIDE SEQUENCE [LARGE SCALE GENOMIC DNA]</scope>
    <source>
        <strain evidence="1 2">SAORIC-696</strain>
    </source>
</reference>
<dbReference type="InterPro" id="IPR014910">
    <property type="entry name" value="YdhR"/>
</dbReference>
<dbReference type="PANTHER" id="PTHR39169">
    <property type="match status" value="1"/>
</dbReference>
<dbReference type="SUPFAM" id="SSF54909">
    <property type="entry name" value="Dimeric alpha+beta barrel"/>
    <property type="match status" value="1"/>
</dbReference>
<evidence type="ECO:0000313" key="2">
    <source>
        <dbReference type="Proteomes" id="UP001214250"/>
    </source>
</evidence>
<dbReference type="Pfam" id="PF08803">
    <property type="entry name" value="ydhR"/>
    <property type="match status" value="1"/>
</dbReference>
<proteinExistence type="predicted"/>
<dbReference type="Proteomes" id="UP001214250">
    <property type="component" value="Chromosome 1"/>
</dbReference>
<name>A0ABY7VTS6_9BACT</name>
<dbReference type="RefSeq" id="WP_274150733.1">
    <property type="nucleotide sequence ID" value="NZ_CP117811.1"/>
</dbReference>
<accession>A0ABY7VTS6</accession>
<dbReference type="PANTHER" id="PTHR39169:SF1">
    <property type="entry name" value="MONOOXYGENASE YDHR-RELATED"/>
    <property type="match status" value="1"/>
</dbReference>
<sequence>MKKLLIIDFPFAGPFGNDLANKLDVLAQKIKDEPGFIWKVWTEDPEAKRSGGVYLFESEESCLVYLHKHLERLSTIVEKEEVKYYLRDLNDDLNKISFIS</sequence>
<protein>
    <submittedName>
        <fullName evidence="1">YdhR family protein</fullName>
    </submittedName>
</protein>
<evidence type="ECO:0000313" key="1">
    <source>
        <dbReference type="EMBL" id="WDE96668.1"/>
    </source>
</evidence>
<organism evidence="1 2">
    <name type="scientific">Lentisphaera profundi</name>
    <dbReference type="NCBI Taxonomy" id="1658616"/>
    <lineage>
        <taxon>Bacteria</taxon>
        <taxon>Pseudomonadati</taxon>
        <taxon>Lentisphaerota</taxon>
        <taxon>Lentisphaeria</taxon>
        <taxon>Lentisphaerales</taxon>
        <taxon>Lentisphaeraceae</taxon>
        <taxon>Lentisphaera</taxon>
    </lineage>
</organism>
<dbReference type="EMBL" id="CP117811">
    <property type="protein sequence ID" value="WDE96668.1"/>
    <property type="molecule type" value="Genomic_DNA"/>
</dbReference>
<dbReference type="Gene3D" id="3.30.70.100">
    <property type="match status" value="1"/>
</dbReference>